<dbReference type="Proteomes" id="UP001209885">
    <property type="component" value="Unassembled WGS sequence"/>
</dbReference>
<dbReference type="EMBL" id="JAPFQN010000005">
    <property type="protein sequence ID" value="MCX2743878.1"/>
    <property type="molecule type" value="Genomic_DNA"/>
</dbReference>
<evidence type="ECO:0000313" key="3">
    <source>
        <dbReference type="Proteomes" id="UP001209885"/>
    </source>
</evidence>
<dbReference type="Gene3D" id="2.60.40.1120">
    <property type="entry name" value="Carboxypeptidase-like, regulatory domain"/>
    <property type="match status" value="1"/>
</dbReference>
<dbReference type="RefSeq" id="WP_266056337.1">
    <property type="nucleotide sequence ID" value="NZ_JAPFQN010000005.1"/>
</dbReference>
<feature type="transmembrane region" description="Helical" evidence="1">
    <location>
        <begin position="561"/>
        <end position="581"/>
    </location>
</feature>
<keyword evidence="3" id="KW-1185">Reference proteome</keyword>
<proteinExistence type="predicted"/>
<name>A0ABT3RR82_9BACT</name>
<protein>
    <submittedName>
        <fullName evidence="2">Carboxypeptidase-like regulatory domain-containing protein</fullName>
    </submittedName>
</protein>
<sequence>MSTYSEYPVFEPNQVLSYTHLNDLVGYLEKQDRDTRNKLIGIGILCGLQPSWKPTEEVVYISKGTAVTSQGFLISLKENFYNKFLPYTLPGTSIEESSDGEFEDEPYHFFKDQNNENIDMWELLPTDFVQEEGEEEPGEITEEFLNEKVILLYLECERESLRNCDINDCSDKGAKMTFDIRVIAINESDAIDILHKEEEIAKLPVHLNEHPKFNLNNLNIEKINPSRYNIKNFIELYSRIKSILDGLKPDLIDALENSFETYQYLLTEIYPESDFPSGPFDNLSGHLARVNSDFAQNLISLQYLYDFYYDLVQSYNEFIHFAHKFVAECCPNPKRFPKHILLGKPDHSKTAFSPTSLGNDFNPILAQTGLAPSSRPLQYRHYFIPSMIFQEQGMLLNKIRSLHYRLYLSAFRYDSSVMNQKDIQITPSKDGEFYLSEKSIPFYYAFNGSDDFHANWSFNKTIRNDLNRILSYQFISEANVHPLLNKMDDHNFYRIEGHIGQGLATVMKNLINQKKDLGLSFAIEPIYFGLTGNKDQDNEQISELMNSARRLLMCKMRDLDIIFLILIAILFFMLFMLLILLSRIGRSTLKMPHLDLESHAAETIEKDFPESRNRDFIDKKIIRQKSDKILKKIRNEKGYDKGTVVKEINKESQVKDLGNLYLAINGEGQKENLYERTHRVIKREIKKDTDVKTITEAIYPTVALMDSTEDLMKSLSSESISKFDFELFEARYNYFVEAFTNFDNQDTPQILQKDQYYAEAKQYTAEKRSVLATDNTQSLLGNLSGELSERFFNILSEMTLPGYASKHPEMEHKAGVPKGGTFVILYAHKDSVDEDFKELMEELGDKFILTNEYYMTMEHHLAKKKKISFLEEKLVAAKKAPKINAMAAVNFQPSDPLDNYIVLGDFCISTQCCDGDCSDIFEEEVEQGEATITGTVRDAGKGNMIFGASVTAININTNEAKETEVDENGYSLNLPDGTYKVIAKARAYEQKSQTITIQPNQTLNLDFELEWERINRLVVELYDGRSGYDINTDTGKEALRFYGSRYNYYNSFAEKNYVESSGEVDEKNAEIVASWVDTMMSPKSDINKINKEYKKTNSELVKLLDEAENEKSIHRINESLKVVHNSYLDKISLISPEKMSSGTKRTFSEVEKINKKSSVNLGKLTNDWIENNNLSKKPKVFEAIKKLKLK</sequence>
<reference evidence="2 3" key="1">
    <citation type="submission" date="2022-11" db="EMBL/GenBank/DDBJ databases">
        <title>The characterization of three novel Bacteroidetes species and genomic analysis of their roles in tidal elemental geochemical cycles.</title>
        <authorList>
            <person name="Ma K."/>
        </authorList>
    </citation>
    <scope>NUCLEOTIDE SEQUENCE [LARGE SCALE GENOMIC DNA]</scope>
    <source>
        <strain evidence="2 3">M17</strain>
    </source>
</reference>
<evidence type="ECO:0000256" key="1">
    <source>
        <dbReference type="SAM" id="Phobius"/>
    </source>
</evidence>
<dbReference type="InterPro" id="IPR013784">
    <property type="entry name" value="Carb-bd-like_fold"/>
</dbReference>
<organism evidence="2 3">
    <name type="scientific">Mangrovivirga halotolerans</name>
    <dbReference type="NCBI Taxonomy" id="2993936"/>
    <lineage>
        <taxon>Bacteria</taxon>
        <taxon>Pseudomonadati</taxon>
        <taxon>Bacteroidota</taxon>
        <taxon>Cytophagia</taxon>
        <taxon>Cytophagales</taxon>
        <taxon>Mangrovivirgaceae</taxon>
        <taxon>Mangrovivirga</taxon>
    </lineage>
</organism>
<keyword evidence="1" id="KW-1133">Transmembrane helix</keyword>
<dbReference type="SUPFAM" id="SSF49452">
    <property type="entry name" value="Starch-binding domain-like"/>
    <property type="match status" value="1"/>
</dbReference>
<accession>A0ABT3RR82</accession>
<keyword evidence="1" id="KW-0472">Membrane</keyword>
<keyword evidence="1" id="KW-0812">Transmembrane</keyword>
<dbReference type="Pfam" id="PF13620">
    <property type="entry name" value="CarboxypepD_reg"/>
    <property type="match status" value="1"/>
</dbReference>
<gene>
    <name evidence="2" type="ORF">OO013_08375</name>
</gene>
<comment type="caution">
    <text evidence="2">The sequence shown here is derived from an EMBL/GenBank/DDBJ whole genome shotgun (WGS) entry which is preliminary data.</text>
</comment>
<evidence type="ECO:0000313" key="2">
    <source>
        <dbReference type="EMBL" id="MCX2743878.1"/>
    </source>
</evidence>